<reference evidence="1 2" key="1">
    <citation type="submission" date="2019-09" db="EMBL/GenBank/DDBJ databases">
        <title>A chromosome-level genome assembly of the Chinese tupelo Nyssa sinensis.</title>
        <authorList>
            <person name="Yang X."/>
            <person name="Kang M."/>
            <person name="Yang Y."/>
            <person name="Xiong H."/>
            <person name="Wang M."/>
            <person name="Zhang Z."/>
            <person name="Wang Z."/>
            <person name="Wu H."/>
            <person name="Ma T."/>
            <person name="Liu J."/>
            <person name="Xi Z."/>
        </authorList>
    </citation>
    <scope>NUCLEOTIDE SEQUENCE [LARGE SCALE GENOMIC DNA]</scope>
    <source>
        <strain evidence="1">J267</strain>
        <tissue evidence="1">Leaf</tissue>
    </source>
</reference>
<sequence>MNCFLGQSKKLHKVSEGRWILSPVVQGFRGFGYRFSEVDFGLVWKKEGFESAWGQRDADSRAVTCGGGGAAMGGGDSDNFDPCCSG</sequence>
<keyword evidence="2" id="KW-1185">Reference proteome</keyword>
<evidence type="ECO:0000313" key="2">
    <source>
        <dbReference type="Proteomes" id="UP000325577"/>
    </source>
</evidence>
<proteinExistence type="predicted"/>
<evidence type="ECO:0000313" key="1">
    <source>
        <dbReference type="EMBL" id="KAA8519427.1"/>
    </source>
</evidence>
<protein>
    <submittedName>
        <fullName evidence="1">Uncharacterized protein</fullName>
    </submittedName>
</protein>
<gene>
    <name evidence="1" type="ORF">F0562_013698</name>
</gene>
<dbReference type="Proteomes" id="UP000325577">
    <property type="component" value="Linkage Group LG6"/>
</dbReference>
<accession>A0A5J4ZQK2</accession>
<dbReference type="AlphaFoldDB" id="A0A5J4ZQK2"/>
<organism evidence="1 2">
    <name type="scientific">Nyssa sinensis</name>
    <dbReference type="NCBI Taxonomy" id="561372"/>
    <lineage>
        <taxon>Eukaryota</taxon>
        <taxon>Viridiplantae</taxon>
        <taxon>Streptophyta</taxon>
        <taxon>Embryophyta</taxon>
        <taxon>Tracheophyta</taxon>
        <taxon>Spermatophyta</taxon>
        <taxon>Magnoliopsida</taxon>
        <taxon>eudicotyledons</taxon>
        <taxon>Gunneridae</taxon>
        <taxon>Pentapetalae</taxon>
        <taxon>asterids</taxon>
        <taxon>Cornales</taxon>
        <taxon>Nyssaceae</taxon>
        <taxon>Nyssa</taxon>
    </lineage>
</organism>
<dbReference type="EMBL" id="CM018049">
    <property type="protein sequence ID" value="KAA8519427.1"/>
    <property type="molecule type" value="Genomic_DNA"/>
</dbReference>
<name>A0A5J4ZQK2_9ASTE</name>